<dbReference type="Proteomes" id="UP000241769">
    <property type="component" value="Unassembled WGS sequence"/>
</dbReference>
<reference evidence="4 5" key="1">
    <citation type="journal article" date="2018" name="Genome Biol. Evol.">
        <title>Multiple Roots of Fruiting Body Formation in Amoebozoa.</title>
        <authorList>
            <person name="Hillmann F."/>
            <person name="Forbes G."/>
            <person name="Novohradska S."/>
            <person name="Ferling I."/>
            <person name="Riege K."/>
            <person name="Groth M."/>
            <person name="Westermann M."/>
            <person name="Marz M."/>
            <person name="Spaller T."/>
            <person name="Winckler T."/>
            <person name="Schaap P."/>
            <person name="Glockner G."/>
        </authorList>
    </citation>
    <scope>NUCLEOTIDE SEQUENCE [LARGE SCALE GENOMIC DNA]</scope>
    <source>
        <strain evidence="4 5">Jena</strain>
    </source>
</reference>
<gene>
    <name evidence="4" type="ORF">PROFUN_02931</name>
</gene>
<dbReference type="FunCoup" id="A0A2P6NS27">
    <property type="interactions" value="40"/>
</dbReference>
<keyword evidence="5" id="KW-1185">Reference proteome</keyword>
<name>A0A2P6NS27_9EUKA</name>
<dbReference type="PANTHER" id="PTHR42901">
    <property type="entry name" value="ALCOHOL DEHYDROGENASE"/>
    <property type="match status" value="1"/>
</dbReference>
<dbReference type="AlphaFoldDB" id="A0A2P6NS27"/>
<evidence type="ECO:0000256" key="2">
    <source>
        <dbReference type="ARBA" id="ARBA00023002"/>
    </source>
</evidence>
<dbReference type="OrthoDB" id="6251714at2759"/>
<dbReference type="STRING" id="1890364.A0A2P6NS27"/>
<dbReference type="Gene3D" id="3.40.50.720">
    <property type="entry name" value="NAD(P)-binding Rossmann-like Domain"/>
    <property type="match status" value="1"/>
</dbReference>
<evidence type="ECO:0000313" key="5">
    <source>
        <dbReference type="Proteomes" id="UP000241769"/>
    </source>
</evidence>
<protein>
    <recommendedName>
        <fullName evidence="6">Short-chain dehydrogenase/reductase SDR</fullName>
    </recommendedName>
</protein>
<organism evidence="4 5">
    <name type="scientific">Planoprotostelium fungivorum</name>
    <dbReference type="NCBI Taxonomy" id="1890364"/>
    <lineage>
        <taxon>Eukaryota</taxon>
        <taxon>Amoebozoa</taxon>
        <taxon>Evosea</taxon>
        <taxon>Variosea</taxon>
        <taxon>Cavosteliida</taxon>
        <taxon>Cavosteliaceae</taxon>
        <taxon>Planoprotostelium</taxon>
    </lineage>
</organism>
<dbReference type="Pfam" id="PF00106">
    <property type="entry name" value="adh_short"/>
    <property type="match status" value="1"/>
</dbReference>
<dbReference type="GO" id="GO:0016616">
    <property type="term" value="F:oxidoreductase activity, acting on the CH-OH group of donors, NAD or NADP as acceptor"/>
    <property type="evidence" value="ECO:0007669"/>
    <property type="project" value="UniProtKB-ARBA"/>
</dbReference>
<dbReference type="InterPro" id="IPR020904">
    <property type="entry name" value="Sc_DH/Rdtase_CS"/>
</dbReference>
<sequence length="261" mass="27792">MSALFAGLSGRITVITGASSGIGEGIAKVFAENKSHLILGARRVDRLEALKKDLSTAHGIKVFIHELDVTDRSSVDRFVAAIPEDLKNVDVLVNNAGLALGVKHAFENDLDQVSQMIDVNVKGVFTILKAFLPGFMERKKGDIINISSVAGLEGYPGGSGYCATKHAVQGLTEALRKEVVATPLRICSICPGLVETEFSQVRFGGDQEKAKNVYKGIEALTAADVADTVAYVVSRPAHVQISDLVIMPTNQAAPTVVHRNA</sequence>
<dbReference type="PANTHER" id="PTHR42901:SF1">
    <property type="entry name" value="ALCOHOL DEHYDROGENASE"/>
    <property type="match status" value="1"/>
</dbReference>
<dbReference type="InterPro" id="IPR002347">
    <property type="entry name" value="SDR_fam"/>
</dbReference>
<comment type="similarity">
    <text evidence="1 3">Belongs to the short-chain dehydrogenases/reductases (SDR) family.</text>
</comment>
<evidence type="ECO:0000256" key="1">
    <source>
        <dbReference type="ARBA" id="ARBA00006484"/>
    </source>
</evidence>
<dbReference type="PROSITE" id="PS00061">
    <property type="entry name" value="ADH_SHORT"/>
    <property type="match status" value="1"/>
</dbReference>
<evidence type="ECO:0000256" key="3">
    <source>
        <dbReference type="RuleBase" id="RU000363"/>
    </source>
</evidence>
<dbReference type="PRINTS" id="PR00080">
    <property type="entry name" value="SDRFAMILY"/>
</dbReference>
<proteinExistence type="inferred from homology"/>
<evidence type="ECO:0008006" key="6">
    <source>
        <dbReference type="Google" id="ProtNLM"/>
    </source>
</evidence>
<keyword evidence="2" id="KW-0560">Oxidoreductase</keyword>
<dbReference type="EMBL" id="MDYQ01000027">
    <property type="protein sequence ID" value="PRP86782.1"/>
    <property type="molecule type" value="Genomic_DNA"/>
</dbReference>
<dbReference type="PRINTS" id="PR00081">
    <property type="entry name" value="GDHRDH"/>
</dbReference>
<dbReference type="SUPFAM" id="SSF51735">
    <property type="entry name" value="NAD(P)-binding Rossmann-fold domains"/>
    <property type="match status" value="1"/>
</dbReference>
<dbReference type="InParanoid" id="A0A2P6NS27"/>
<comment type="caution">
    <text evidence="4">The sequence shown here is derived from an EMBL/GenBank/DDBJ whole genome shotgun (WGS) entry which is preliminary data.</text>
</comment>
<evidence type="ECO:0000313" key="4">
    <source>
        <dbReference type="EMBL" id="PRP86782.1"/>
    </source>
</evidence>
<dbReference type="InterPro" id="IPR036291">
    <property type="entry name" value="NAD(P)-bd_dom_sf"/>
</dbReference>
<accession>A0A2P6NS27</accession>
<dbReference type="FunFam" id="3.40.50.720:FF:000047">
    <property type="entry name" value="NADP-dependent L-serine/L-allo-threonine dehydrogenase"/>
    <property type="match status" value="1"/>
</dbReference>